<dbReference type="AlphaFoldDB" id="A7NGD9"/>
<dbReference type="RefSeq" id="WP_011997930.1">
    <property type="nucleotide sequence ID" value="NC_009767.1"/>
</dbReference>
<evidence type="ECO:0000313" key="2">
    <source>
        <dbReference type="EMBL" id="ABU56526.1"/>
    </source>
</evidence>
<dbReference type="EMBL" id="CP000804">
    <property type="protein sequence ID" value="ABU56526.1"/>
    <property type="molecule type" value="Genomic_DNA"/>
</dbReference>
<feature type="domain" description="Amine oxidase" evidence="1">
    <location>
        <begin position="10"/>
        <end position="420"/>
    </location>
</feature>
<dbReference type="OrthoDB" id="9814556at2"/>
<reference evidence="2 3" key="1">
    <citation type="submission" date="2007-08" db="EMBL/GenBank/DDBJ databases">
        <title>Complete sequence of Roseiflexus castenholzii DSM 13941.</title>
        <authorList>
            <consortium name="US DOE Joint Genome Institute"/>
            <person name="Copeland A."/>
            <person name="Lucas S."/>
            <person name="Lapidus A."/>
            <person name="Barry K."/>
            <person name="Glavina del Rio T."/>
            <person name="Dalin E."/>
            <person name="Tice H."/>
            <person name="Pitluck S."/>
            <person name="Thompson L.S."/>
            <person name="Brettin T."/>
            <person name="Bruce D."/>
            <person name="Detter J.C."/>
            <person name="Han C."/>
            <person name="Tapia R."/>
            <person name="Schmutz J."/>
            <person name="Larimer F."/>
            <person name="Land M."/>
            <person name="Hauser L."/>
            <person name="Kyrpides N."/>
            <person name="Mikhailova N."/>
            <person name="Bryant D.A."/>
            <person name="Hanada S."/>
            <person name="Tsukatani Y."/>
            <person name="Richardson P."/>
        </authorList>
    </citation>
    <scope>NUCLEOTIDE SEQUENCE [LARGE SCALE GENOMIC DNA]</scope>
    <source>
        <strain evidence="3">DSM 13941 / HLO8</strain>
    </source>
</reference>
<keyword evidence="3" id="KW-1185">Reference proteome</keyword>
<dbReference type="GO" id="GO:0016491">
    <property type="term" value="F:oxidoreductase activity"/>
    <property type="evidence" value="ECO:0007669"/>
    <property type="project" value="InterPro"/>
</dbReference>
<dbReference type="InterPro" id="IPR036188">
    <property type="entry name" value="FAD/NAD-bd_sf"/>
</dbReference>
<protein>
    <submittedName>
        <fullName evidence="2">Amine oxidase</fullName>
    </submittedName>
</protein>
<dbReference type="HOGENOM" id="CLU_039679_0_0_0"/>
<sequence length="428" mass="46054">MHVLIIGAGLAGLTCGRILDSLGVRVTLVEASDGIGGRVRSDYADGFTFDRGFQVLFEAYPAARRHLDLDALHLRRFDPGAIICLAGKRFVLTDPLRDQAAALDAALTPIIPPLDKLRVLLLAQRLRRQLIDEVLAGDDETTLAYLRRSGFSEQTINHFFRPFYGGIFLDRSLRTSAKCFRFDFKMLSEGAAALPAHGMGAIAGQLGDALLERGLIRLHTPVAELITNNGRVTGARLASGEELFADAVVVATPAPEAARLSSLPMPQGALQTITLYFGGSQPVYRGRKIALNAAPDALINNAQMISNVAPEYAPTGRHLLSATVLGASPLSDDDLFRAALADLRRMFAGDADALAALEGYQPLRVYRVAYAQFPQAPGIHPLLPDNRSGRPGLYFAGEFTEASSLNAAMISGEKCAAAVIEERQASRF</sequence>
<dbReference type="Gene3D" id="3.50.50.60">
    <property type="entry name" value="FAD/NAD(P)-binding domain"/>
    <property type="match status" value="1"/>
</dbReference>
<name>A7NGD9_ROSCS</name>
<evidence type="ECO:0000259" key="1">
    <source>
        <dbReference type="Pfam" id="PF01593"/>
    </source>
</evidence>
<evidence type="ECO:0000313" key="3">
    <source>
        <dbReference type="Proteomes" id="UP000000263"/>
    </source>
</evidence>
<dbReference type="STRING" id="383372.Rcas_0394"/>
<organism evidence="2 3">
    <name type="scientific">Roseiflexus castenholzii (strain DSM 13941 / HLO8)</name>
    <dbReference type="NCBI Taxonomy" id="383372"/>
    <lineage>
        <taxon>Bacteria</taxon>
        <taxon>Bacillati</taxon>
        <taxon>Chloroflexota</taxon>
        <taxon>Chloroflexia</taxon>
        <taxon>Chloroflexales</taxon>
        <taxon>Roseiflexineae</taxon>
        <taxon>Roseiflexaceae</taxon>
        <taxon>Roseiflexus</taxon>
    </lineage>
</organism>
<dbReference type="KEGG" id="rca:Rcas_0394"/>
<proteinExistence type="predicted"/>
<dbReference type="SUPFAM" id="SSF51905">
    <property type="entry name" value="FAD/NAD(P)-binding domain"/>
    <property type="match status" value="1"/>
</dbReference>
<dbReference type="eggNOG" id="COG1232">
    <property type="taxonomic scope" value="Bacteria"/>
</dbReference>
<dbReference type="PANTHER" id="PTHR42841">
    <property type="entry name" value="AMINE OXIDASE"/>
    <property type="match status" value="1"/>
</dbReference>
<dbReference type="InterPro" id="IPR002937">
    <property type="entry name" value="Amino_oxidase"/>
</dbReference>
<dbReference type="Pfam" id="PF01593">
    <property type="entry name" value="Amino_oxidase"/>
    <property type="match status" value="1"/>
</dbReference>
<dbReference type="Proteomes" id="UP000000263">
    <property type="component" value="Chromosome"/>
</dbReference>
<gene>
    <name evidence="2" type="ordered locus">Rcas_0394</name>
</gene>
<accession>A7NGD9</accession>